<evidence type="ECO:0000256" key="6">
    <source>
        <dbReference type="ARBA" id="ARBA00022723"/>
    </source>
</evidence>
<dbReference type="PANTHER" id="PTHR43344:SF2">
    <property type="entry name" value="PHOSPHOSERINE PHOSPHATASE"/>
    <property type="match status" value="1"/>
</dbReference>
<evidence type="ECO:0000256" key="3">
    <source>
        <dbReference type="ARBA" id="ARBA00009184"/>
    </source>
</evidence>
<dbReference type="InterPro" id="IPR049148">
    <property type="entry name" value="PSP_ACT"/>
</dbReference>
<evidence type="ECO:0000256" key="1">
    <source>
        <dbReference type="ARBA" id="ARBA00001946"/>
    </source>
</evidence>
<keyword evidence="16" id="KW-1185">Reference proteome</keyword>
<organism evidence="15 16">
    <name type="scientific">Streptomyces tateyamensis</name>
    <dbReference type="NCBI Taxonomy" id="565073"/>
    <lineage>
        <taxon>Bacteria</taxon>
        <taxon>Bacillati</taxon>
        <taxon>Actinomycetota</taxon>
        <taxon>Actinomycetes</taxon>
        <taxon>Kitasatosporales</taxon>
        <taxon>Streptomycetaceae</taxon>
        <taxon>Streptomyces</taxon>
    </lineage>
</organism>
<evidence type="ECO:0000256" key="10">
    <source>
        <dbReference type="ARBA" id="ARBA00031693"/>
    </source>
</evidence>
<evidence type="ECO:0000256" key="4">
    <source>
        <dbReference type="ARBA" id="ARBA00012640"/>
    </source>
</evidence>
<dbReference type="Pfam" id="PF12710">
    <property type="entry name" value="HAD"/>
    <property type="match status" value="1"/>
</dbReference>
<evidence type="ECO:0000256" key="12">
    <source>
        <dbReference type="ARBA" id="ARBA00048523"/>
    </source>
</evidence>
<evidence type="ECO:0000313" key="15">
    <source>
        <dbReference type="EMBL" id="PYC74570.1"/>
    </source>
</evidence>
<dbReference type="Proteomes" id="UP000248039">
    <property type="component" value="Unassembled WGS sequence"/>
</dbReference>
<evidence type="ECO:0000256" key="5">
    <source>
        <dbReference type="ARBA" id="ARBA00022605"/>
    </source>
</evidence>
<dbReference type="Pfam" id="PF13740">
    <property type="entry name" value="ACT_6"/>
    <property type="match status" value="1"/>
</dbReference>
<accession>A0A2V4P0Y5</accession>
<dbReference type="Pfam" id="PF21086">
    <property type="entry name" value="ACT_PSP_2"/>
    <property type="match status" value="1"/>
</dbReference>
<dbReference type="SUPFAM" id="SSF56784">
    <property type="entry name" value="HAD-like"/>
    <property type="match status" value="1"/>
</dbReference>
<comment type="catalytic activity">
    <reaction evidence="11">
        <text>O-phospho-L-serine + H2O = L-serine + phosphate</text>
        <dbReference type="Rhea" id="RHEA:21208"/>
        <dbReference type="ChEBI" id="CHEBI:15377"/>
        <dbReference type="ChEBI" id="CHEBI:33384"/>
        <dbReference type="ChEBI" id="CHEBI:43474"/>
        <dbReference type="ChEBI" id="CHEBI:57524"/>
        <dbReference type="EC" id="3.1.3.3"/>
    </reaction>
</comment>
<dbReference type="EC" id="3.1.3.3" evidence="4"/>
<dbReference type="GO" id="GO:0005737">
    <property type="term" value="C:cytoplasm"/>
    <property type="evidence" value="ECO:0007669"/>
    <property type="project" value="TreeGrafter"/>
</dbReference>
<comment type="pathway">
    <text evidence="2">Amino-acid biosynthesis; L-serine biosynthesis; L-serine from 3-phospho-D-glycerate: step 3/3.</text>
</comment>
<dbReference type="OrthoDB" id="9792539at2"/>
<dbReference type="PANTHER" id="PTHR43344">
    <property type="entry name" value="PHOSPHOSERINE PHOSPHATASE"/>
    <property type="match status" value="1"/>
</dbReference>
<dbReference type="InterPro" id="IPR023214">
    <property type="entry name" value="HAD_sf"/>
</dbReference>
<feature type="active site" description="Nucleophile" evidence="13">
    <location>
        <position position="196"/>
    </location>
</feature>
<keyword evidence="9" id="KW-0718">Serine biosynthesis</keyword>
<feature type="active site" description="Proton donor" evidence="13">
    <location>
        <position position="198"/>
    </location>
</feature>
<evidence type="ECO:0000256" key="8">
    <source>
        <dbReference type="ARBA" id="ARBA00022842"/>
    </source>
</evidence>
<dbReference type="GO" id="GO:0000287">
    <property type="term" value="F:magnesium ion binding"/>
    <property type="evidence" value="ECO:0007669"/>
    <property type="project" value="TreeGrafter"/>
</dbReference>
<dbReference type="SFLD" id="SFLDG01136">
    <property type="entry name" value="C1.6:_Phosphoserine_Phosphatas"/>
    <property type="match status" value="1"/>
</dbReference>
<evidence type="ECO:0000313" key="16">
    <source>
        <dbReference type="Proteomes" id="UP000248039"/>
    </source>
</evidence>
<evidence type="ECO:0000256" key="9">
    <source>
        <dbReference type="ARBA" id="ARBA00023299"/>
    </source>
</evidence>
<dbReference type="InterPro" id="IPR004469">
    <property type="entry name" value="PSP"/>
</dbReference>
<dbReference type="GO" id="GO:0006564">
    <property type="term" value="P:L-serine biosynthetic process"/>
    <property type="evidence" value="ECO:0007669"/>
    <property type="project" value="UniProtKB-KW"/>
</dbReference>
<reference evidence="15 16" key="1">
    <citation type="submission" date="2018-03" db="EMBL/GenBank/DDBJ databases">
        <title>Bioinformatic expansion and discovery of thiopeptide antibiotics.</title>
        <authorList>
            <person name="Schwalen C.J."/>
            <person name="Hudson G.A."/>
            <person name="Mitchell D.A."/>
        </authorList>
    </citation>
    <scope>NUCLEOTIDE SEQUENCE [LARGE SCALE GENOMIC DNA]</scope>
    <source>
        <strain evidence="15 16">ATCC 21389</strain>
    </source>
</reference>
<dbReference type="SUPFAM" id="SSF55021">
    <property type="entry name" value="ACT-like"/>
    <property type="match status" value="1"/>
</dbReference>
<dbReference type="EMBL" id="PYBW01000094">
    <property type="protein sequence ID" value="PYC74570.1"/>
    <property type="molecule type" value="Genomic_DNA"/>
</dbReference>
<gene>
    <name evidence="15" type="primary">serB</name>
    <name evidence="15" type="ORF">C7C46_23800</name>
</gene>
<evidence type="ECO:0000259" key="14">
    <source>
        <dbReference type="Pfam" id="PF21086"/>
    </source>
</evidence>
<keyword evidence="7" id="KW-0378">Hydrolase</keyword>
<comment type="catalytic activity">
    <reaction evidence="12">
        <text>O-phospho-D-serine + H2O = D-serine + phosphate</text>
        <dbReference type="Rhea" id="RHEA:24873"/>
        <dbReference type="ChEBI" id="CHEBI:15377"/>
        <dbReference type="ChEBI" id="CHEBI:35247"/>
        <dbReference type="ChEBI" id="CHEBI:43474"/>
        <dbReference type="ChEBI" id="CHEBI:58680"/>
        <dbReference type="EC" id="3.1.3.3"/>
    </reaction>
</comment>
<dbReference type="CDD" id="cd04870">
    <property type="entry name" value="ACT_PSP_1"/>
    <property type="match status" value="1"/>
</dbReference>
<evidence type="ECO:0000256" key="2">
    <source>
        <dbReference type="ARBA" id="ARBA00005135"/>
    </source>
</evidence>
<evidence type="ECO:0000256" key="7">
    <source>
        <dbReference type="ARBA" id="ARBA00022801"/>
    </source>
</evidence>
<comment type="similarity">
    <text evidence="3">Belongs to the HAD-like hydrolase superfamily. SerB family.</text>
</comment>
<evidence type="ECO:0000256" key="11">
    <source>
        <dbReference type="ARBA" id="ARBA00048138"/>
    </source>
</evidence>
<keyword evidence="5" id="KW-0028">Amino-acid biosynthesis</keyword>
<dbReference type="InterPro" id="IPR036412">
    <property type="entry name" value="HAD-like_sf"/>
</dbReference>
<dbReference type="SFLD" id="SFLDF00029">
    <property type="entry name" value="phosphoserine_phosphatase"/>
    <property type="match status" value="1"/>
</dbReference>
<dbReference type="AlphaFoldDB" id="A0A2V4P0Y5"/>
<protein>
    <recommendedName>
        <fullName evidence="4">phosphoserine phosphatase</fullName>
        <ecNumber evidence="4">3.1.3.3</ecNumber>
    </recommendedName>
    <alternativeName>
        <fullName evidence="10">O-phosphoserine phosphohydrolase</fullName>
    </alternativeName>
</protein>
<dbReference type="FunFam" id="3.40.50.1000:FF:000041">
    <property type="entry name" value="Phosphoserine phosphatase SerB"/>
    <property type="match status" value="1"/>
</dbReference>
<keyword evidence="6" id="KW-0479">Metal-binding</keyword>
<dbReference type="SFLD" id="SFLDG01137">
    <property type="entry name" value="C1.6.1:_Phosphoserine_Phosphat"/>
    <property type="match status" value="1"/>
</dbReference>
<dbReference type="GO" id="GO:0036424">
    <property type="term" value="F:L-phosphoserine phosphatase activity"/>
    <property type="evidence" value="ECO:0007669"/>
    <property type="project" value="InterPro"/>
</dbReference>
<comment type="caution">
    <text evidence="15">The sequence shown here is derived from an EMBL/GenBank/DDBJ whole genome shotgun (WGS) entry which is preliminary data.</text>
</comment>
<feature type="domain" description="Phosphoserine phosphatase ACT" evidence="14">
    <location>
        <begin position="110"/>
        <end position="180"/>
    </location>
</feature>
<keyword evidence="8" id="KW-0460">Magnesium</keyword>
<dbReference type="Gene3D" id="3.30.70.260">
    <property type="match status" value="2"/>
</dbReference>
<dbReference type="UniPathway" id="UPA00135">
    <property type="reaction ID" value="UER00198"/>
</dbReference>
<dbReference type="InterPro" id="IPR045865">
    <property type="entry name" value="ACT-like_dom_sf"/>
</dbReference>
<dbReference type="NCBIfam" id="TIGR01488">
    <property type="entry name" value="HAD-SF-IB"/>
    <property type="match status" value="1"/>
</dbReference>
<dbReference type="RefSeq" id="WP_110671971.1">
    <property type="nucleotide sequence ID" value="NZ_PYBW01000094.1"/>
</dbReference>
<evidence type="ECO:0000256" key="13">
    <source>
        <dbReference type="PIRSR" id="PIRSR604469-1"/>
    </source>
</evidence>
<comment type="cofactor">
    <cofactor evidence="1">
        <name>Mg(2+)</name>
        <dbReference type="ChEBI" id="CHEBI:18420"/>
    </cofactor>
</comment>
<name>A0A2V4P0Y5_9ACTN</name>
<dbReference type="Gene3D" id="3.40.50.1000">
    <property type="entry name" value="HAD superfamily/HAD-like"/>
    <property type="match status" value="1"/>
</dbReference>
<sequence>MNTPSAQPTQPRSDDERTLLVKVFGKDRPGITTGLFATLGDFGVEVIDFEQVVTRGRITLCALVTPPAGGPGAEGALRATVHQWTEDHKLQAEIISGTGDNRPRAEGRSHVTVLGNPLTATSVSALSARITELGGNIDRVFRLAKYPVTAVELAVSGVAPERLRGALAMEAAAQRVDVAVVAAGLERRAKRLVVMDVDSTLIQDEVIELFAAHAGCEAEVAEVTAAAMRGELDFAESLRARVALLAGLDAGVVEKVHTEVRLTPGARTLIRTLQRLGYQVGIVSGGFTQVTDHLVELLGLDYAAANTLEVVDGRFTGKVTGEIVDRAGKARWLTRFAEQAKVPLAQTVAIGDGANDLDMLNAAGIGVAFNAKPVVREAADTALNVPFLDTVLYLLGITREEVETADELHGTPAE</sequence>
<dbReference type="InterPro" id="IPR050582">
    <property type="entry name" value="HAD-like_SerB"/>
</dbReference>
<dbReference type="NCBIfam" id="TIGR00338">
    <property type="entry name" value="serB"/>
    <property type="match status" value="1"/>
</dbReference>
<dbReference type="SFLD" id="SFLDS00003">
    <property type="entry name" value="Haloacid_Dehalogenase"/>
    <property type="match status" value="1"/>
</dbReference>
<proteinExistence type="inferred from homology"/>